<evidence type="ECO:0000256" key="1">
    <source>
        <dbReference type="SAM" id="Phobius"/>
    </source>
</evidence>
<dbReference type="OrthoDB" id="9876730at2"/>
<name>A0A1T3NUX3_9ACTN</name>
<gene>
    <name evidence="2" type="ORF">B4N89_05365</name>
</gene>
<dbReference type="EMBL" id="MWQN01000001">
    <property type="protein sequence ID" value="OPC80451.1"/>
    <property type="molecule type" value="Genomic_DNA"/>
</dbReference>
<protein>
    <submittedName>
        <fullName evidence="2">Uncharacterized protein</fullName>
    </submittedName>
</protein>
<dbReference type="Proteomes" id="UP000190037">
    <property type="component" value="Unassembled WGS sequence"/>
</dbReference>
<feature type="transmembrane region" description="Helical" evidence="1">
    <location>
        <begin position="95"/>
        <end position="112"/>
    </location>
</feature>
<keyword evidence="3" id="KW-1185">Reference proteome</keyword>
<feature type="transmembrane region" description="Helical" evidence="1">
    <location>
        <begin position="63"/>
        <end position="83"/>
    </location>
</feature>
<keyword evidence="1" id="KW-1133">Transmembrane helix</keyword>
<proteinExistence type="predicted"/>
<reference evidence="2 3" key="1">
    <citation type="submission" date="2017-03" db="EMBL/GenBank/DDBJ databases">
        <title>Draft genome sequence of Streptomyces scabrisporus NF3, endophyte isolated from Amphipterygium adstringens.</title>
        <authorList>
            <person name="Vazquez M."/>
            <person name="Ceapa C.D."/>
            <person name="Rodriguez Luna D."/>
            <person name="Sanchez Esquivel S."/>
        </authorList>
    </citation>
    <scope>NUCLEOTIDE SEQUENCE [LARGE SCALE GENOMIC DNA]</scope>
    <source>
        <strain evidence="2 3">NF3</strain>
    </source>
</reference>
<keyword evidence="1" id="KW-0472">Membrane</keyword>
<keyword evidence="1" id="KW-0812">Transmembrane</keyword>
<feature type="transmembrane region" description="Helical" evidence="1">
    <location>
        <begin position="12"/>
        <end position="43"/>
    </location>
</feature>
<accession>A0A1T3NUX3</accession>
<evidence type="ECO:0000313" key="3">
    <source>
        <dbReference type="Proteomes" id="UP000190037"/>
    </source>
</evidence>
<dbReference type="RefSeq" id="WP_078974710.1">
    <property type="nucleotide sequence ID" value="NZ_MWQN01000001.1"/>
</dbReference>
<evidence type="ECO:0000313" key="2">
    <source>
        <dbReference type="EMBL" id="OPC80451.1"/>
    </source>
</evidence>
<dbReference type="AlphaFoldDB" id="A0A1T3NUX3"/>
<dbReference type="STRING" id="159449.B4N89_05365"/>
<sequence>MTGPDEAPGSDVHAVLVGWALFLGAVLLVVVDCTVVLAGYWNATNDCMERWGCREPTVGPADGSLVAFGTSLLALLLATLSMALPGWSLRAVRRWLGLVTVAGQVIGVVVVVDATG</sequence>
<organism evidence="2 3">
    <name type="scientific">Embleya scabrispora</name>
    <dbReference type="NCBI Taxonomy" id="159449"/>
    <lineage>
        <taxon>Bacteria</taxon>
        <taxon>Bacillati</taxon>
        <taxon>Actinomycetota</taxon>
        <taxon>Actinomycetes</taxon>
        <taxon>Kitasatosporales</taxon>
        <taxon>Streptomycetaceae</taxon>
        <taxon>Embleya</taxon>
    </lineage>
</organism>
<comment type="caution">
    <text evidence="2">The sequence shown here is derived from an EMBL/GenBank/DDBJ whole genome shotgun (WGS) entry which is preliminary data.</text>
</comment>